<proteinExistence type="predicted"/>
<feature type="region of interest" description="Disordered" evidence="1">
    <location>
        <begin position="72"/>
        <end position="110"/>
    </location>
</feature>
<feature type="non-terminal residue" evidence="2">
    <location>
        <position position="1"/>
    </location>
</feature>
<protein>
    <recommendedName>
        <fullName evidence="4">Integrase core domain</fullName>
    </recommendedName>
</protein>
<feature type="region of interest" description="Disordered" evidence="1">
    <location>
        <begin position="1"/>
        <end position="27"/>
    </location>
</feature>
<dbReference type="EMBL" id="JYFN01000121">
    <property type="protein sequence ID" value="KJE19341.1"/>
    <property type="molecule type" value="Genomic_DNA"/>
</dbReference>
<feature type="compositionally biased region" description="Acidic residues" evidence="1">
    <location>
        <begin position="101"/>
        <end position="110"/>
    </location>
</feature>
<sequence length="110" mass="12214">SYTQATPDQHHAQPPSRTRAPHLTPVNFEDPDFFDHYNNHHRHSGIGLLTPTAVHHGQAAAVHQARAAVLDNATHPERFVRRPPTPPALPQPAWINRPPDPEDQPDTTTG</sequence>
<dbReference type="AlphaFoldDB" id="A0A0D8B588"/>
<keyword evidence="3" id="KW-1185">Reference proteome</keyword>
<evidence type="ECO:0000256" key="1">
    <source>
        <dbReference type="SAM" id="MobiDB-lite"/>
    </source>
</evidence>
<organism evidence="2 3">
    <name type="scientific">Frankia torreyi</name>
    <dbReference type="NCBI Taxonomy" id="1856"/>
    <lineage>
        <taxon>Bacteria</taxon>
        <taxon>Bacillati</taxon>
        <taxon>Actinomycetota</taxon>
        <taxon>Actinomycetes</taxon>
        <taxon>Frankiales</taxon>
        <taxon>Frankiaceae</taxon>
        <taxon>Frankia</taxon>
    </lineage>
</organism>
<gene>
    <name evidence="2" type="ORF">FF36_06385</name>
</gene>
<accession>A0A0D8B588</accession>
<evidence type="ECO:0000313" key="3">
    <source>
        <dbReference type="Proteomes" id="UP000032545"/>
    </source>
</evidence>
<reference evidence="2 3" key="2">
    <citation type="journal article" date="2016" name="Genome Announc.">
        <title>Permanent Draft Genome Sequences for Two Variants of Frankia sp. Strain CpI1, the First Frankia Strain Isolated from Root Nodules of Comptonia peregrina.</title>
        <authorList>
            <person name="Oshone R."/>
            <person name="Hurst S.G.IV."/>
            <person name="Abebe-Akele F."/>
            <person name="Simpson S."/>
            <person name="Morris K."/>
            <person name="Thomas W.K."/>
            <person name="Tisa L.S."/>
        </authorList>
    </citation>
    <scope>NUCLEOTIDE SEQUENCE [LARGE SCALE GENOMIC DNA]</scope>
    <source>
        <strain evidence="3">CpI1-S</strain>
    </source>
</reference>
<comment type="caution">
    <text evidence="2">The sequence shown here is derived from an EMBL/GenBank/DDBJ whole genome shotgun (WGS) entry which is preliminary data.</text>
</comment>
<reference evidence="3" key="1">
    <citation type="submission" date="2015-02" db="EMBL/GenBank/DDBJ databases">
        <title>Draft Genome of Frankia sp. CpI1-S.</title>
        <authorList>
            <person name="Oshone R.T."/>
            <person name="Ngom M."/>
            <person name="Ghodhbane-Gtari F."/>
            <person name="Gtari M."/>
            <person name="Morris K."/>
            <person name="Thomas K."/>
            <person name="Sen A."/>
            <person name="Tisa L.S."/>
        </authorList>
    </citation>
    <scope>NUCLEOTIDE SEQUENCE [LARGE SCALE GENOMIC DNA]</scope>
    <source>
        <strain evidence="3">CpI1-S</strain>
    </source>
</reference>
<evidence type="ECO:0008006" key="4">
    <source>
        <dbReference type="Google" id="ProtNLM"/>
    </source>
</evidence>
<dbReference type="PATRIC" id="fig|1502723.3.peg.1225"/>
<evidence type="ECO:0000313" key="2">
    <source>
        <dbReference type="EMBL" id="KJE19341.1"/>
    </source>
</evidence>
<dbReference type="Proteomes" id="UP000032545">
    <property type="component" value="Unassembled WGS sequence"/>
</dbReference>
<name>A0A0D8B588_9ACTN</name>